<dbReference type="InterPro" id="IPR017981">
    <property type="entry name" value="GPCR_2-like_7TM"/>
</dbReference>
<feature type="transmembrane region" description="Helical" evidence="11">
    <location>
        <begin position="325"/>
        <end position="345"/>
    </location>
</feature>
<feature type="domain" description="G-protein coupled receptors family 2 profile 1" evidence="12">
    <location>
        <begin position="117"/>
        <end position="198"/>
    </location>
</feature>
<dbReference type="GO" id="GO:0005886">
    <property type="term" value="C:plasma membrane"/>
    <property type="evidence" value="ECO:0007669"/>
    <property type="project" value="UniProtKB-SubCell"/>
</dbReference>
<feature type="transmembrane region" description="Helical" evidence="11">
    <location>
        <begin position="244"/>
        <end position="264"/>
    </location>
</feature>
<dbReference type="PROSITE" id="PS50227">
    <property type="entry name" value="G_PROTEIN_RECEP_F2_3"/>
    <property type="match status" value="1"/>
</dbReference>
<name>A0AA36G3U5_9BILA</name>
<dbReference type="InterPro" id="IPR017983">
    <property type="entry name" value="GPCR_2_secretin-like_CS"/>
</dbReference>
<dbReference type="GO" id="GO:0008528">
    <property type="term" value="F:G protein-coupled peptide receptor activity"/>
    <property type="evidence" value="ECO:0007669"/>
    <property type="project" value="TreeGrafter"/>
</dbReference>
<dbReference type="PRINTS" id="PR00249">
    <property type="entry name" value="GPCRSECRETIN"/>
</dbReference>
<dbReference type="Gene3D" id="1.20.1070.10">
    <property type="entry name" value="Rhodopsin 7-helix transmembrane proteins"/>
    <property type="match status" value="1"/>
</dbReference>
<evidence type="ECO:0000256" key="6">
    <source>
        <dbReference type="ARBA" id="ARBA00023040"/>
    </source>
</evidence>
<dbReference type="InterPro" id="IPR000832">
    <property type="entry name" value="GPCR_2_secretin-like"/>
</dbReference>
<dbReference type="InterPro" id="IPR050332">
    <property type="entry name" value="GPCR_2"/>
</dbReference>
<keyword evidence="4 11" id="KW-0812">Transmembrane</keyword>
<evidence type="ECO:0000256" key="2">
    <source>
        <dbReference type="ARBA" id="ARBA00005314"/>
    </source>
</evidence>
<dbReference type="InterPro" id="IPR036445">
    <property type="entry name" value="GPCR_2_extracell_dom_sf"/>
</dbReference>
<organism evidence="14 15">
    <name type="scientific">Mesorhabditis spiculigera</name>
    <dbReference type="NCBI Taxonomy" id="96644"/>
    <lineage>
        <taxon>Eukaryota</taxon>
        <taxon>Metazoa</taxon>
        <taxon>Ecdysozoa</taxon>
        <taxon>Nematoda</taxon>
        <taxon>Chromadorea</taxon>
        <taxon>Rhabditida</taxon>
        <taxon>Rhabditina</taxon>
        <taxon>Rhabditomorpha</taxon>
        <taxon>Rhabditoidea</taxon>
        <taxon>Rhabditidae</taxon>
        <taxon>Mesorhabditinae</taxon>
        <taxon>Mesorhabditis</taxon>
    </lineage>
</organism>
<evidence type="ECO:0000256" key="10">
    <source>
        <dbReference type="ARBA" id="ARBA00023224"/>
    </source>
</evidence>
<evidence type="ECO:0000256" key="3">
    <source>
        <dbReference type="ARBA" id="ARBA00022475"/>
    </source>
</evidence>
<accession>A0AA36G3U5</accession>
<gene>
    <name evidence="14" type="ORF">MSPICULIGERA_LOCUS16759</name>
</gene>
<keyword evidence="7 11" id="KW-0472">Membrane</keyword>
<evidence type="ECO:0000256" key="1">
    <source>
        <dbReference type="ARBA" id="ARBA00004651"/>
    </source>
</evidence>
<comment type="caution">
    <text evidence="14">The sequence shown here is derived from an EMBL/GenBank/DDBJ whole genome shotgun (WGS) entry which is preliminary data.</text>
</comment>
<dbReference type="Proteomes" id="UP001177023">
    <property type="component" value="Unassembled WGS sequence"/>
</dbReference>
<dbReference type="PANTHER" id="PTHR45620">
    <property type="entry name" value="PDF RECEPTOR-LIKE PROTEIN-RELATED"/>
    <property type="match status" value="1"/>
</dbReference>
<dbReference type="Gene3D" id="4.10.1240.10">
    <property type="entry name" value="GPCR, family 2, extracellular hormone receptor domain"/>
    <property type="match status" value="1"/>
</dbReference>
<feature type="domain" description="G-protein coupled receptors family 2 profile 2" evidence="13">
    <location>
        <begin position="204"/>
        <end position="454"/>
    </location>
</feature>
<keyword evidence="5 11" id="KW-1133">Transmembrane helix</keyword>
<evidence type="ECO:0000313" key="14">
    <source>
        <dbReference type="EMBL" id="CAJ0578509.1"/>
    </source>
</evidence>
<feature type="transmembrane region" description="Helical" evidence="11">
    <location>
        <begin position="284"/>
        <end position="305"/>
    </location>
</feature>
<evidence type="ECO:0000313" key="15">
    <source>
        <dbReference type="Proteomes" id="UP001177023"/>
    </source>
</evidence>
<proteinExistence type="inferred from homology"/>
<evidence type="ECO:0000259" key="12">
    <source>
        <dbReference type="PROSITE" id="PS50227"/>
    </source>
</evidence>
<dbReference type="Pfam" id="PF02793">
    <property type="entry name" value="HRM"/>
    <property type="match status" value="1"/>
</dbReference>
<keyword evidence="9" id="KW-0325">Glycoprotein</keyword>
<feature type="transmembrane region" description="Helical" evidence="11">
    <location>
        <begin position="205"/>
        <end position="232"/>
    </location>
</feature>
<dbReference type="EMBL" id="CATQJA010002654">
    <property type="protein sequence ID" value="CAJ0578509.1"/>
    <property type="molecule type" value="Genomic_DNA"/>
</dbReference>
<keyword evidence="10" id="KW-0807">Transducer</keyword>
<evidence type="ECO:0000256" key="7">
    <source>
        <dbReference type="ARBA" id="ARBA00023136"/>
    </source>
</evidence>
<dbReference type="AlphaFoldDB" id="A0AA36G3U5"/>
<dbReference type="PROSITE" id="PS00649">
    <property type="entry name" value="G_PROTEIN_RECEP_F2_1"/>
    <property type="match status" value="1"/>
</dbReference>
<comment type="subcellular location">
    <subcellularLocation>
        <location evidence="1">Cell membrane</location>
        <topology evidence="1">Multi-pass membrane protein</topology>
    </subcellularLocation>
</comment>
<dbReference type="PANTHER" id="PTHR45620:SF42">
    <property type="entry name" value="G-PROTEIN COUPLED RECEPTOR SEB-2"/>
    <property type="match status" value="1"/>
</dbReference>
<comment type="similarity">
    <text evidence="2">Belongs to the G-protein coupled receptor 2 family.</text>
</comment>
<dbReference type="SUPFAM" id="SSF81321">
    <property type="entry name" value="Family A G protein-coupled receptor-like"/>
    <property type="match status" value="1"/>
</dbReference>
<sequence length="535" mass="60966">MSLSSSSPGFSDCRLGSSALPVNQFRSEACAQCLLYIYFITDPFRAIYNTKVCPNGLLICPHDAVDCQCVNSKYVFNIPEFALNSSAVRPLEDLHAKPPLPEVFPYFTRQCCEAAWDCCKTTLQKPRTTECPATWDGWQCFEESKVGTVPGRCPSYIYGDHQRQHNGLASYRRCTTAGWSIEERGKEWTDYGKCRIDEQEATVKLVAGVISFSISVIALVPAVLILTCFRSMRSQSVFVIHRHLLLSFLLSGVSYLLNVFLFVIDDAPGEKLHMANHMFCRLLFVVQLRFFRLATFSWMLAEGVYLWRLLRNAFSDENSLLPYKVACWGGPFVLTVLYATLRQIYDNEYCWILPSVYNFVEWTIMAPGLIAICANLLLVTWILMILVKKLRYNPHLEPVQYRKAVRAALMLVPVFGLHFFFTIYRIPSSAHQIINLVLDGLQGFAVSIILCYTNRSVMECVRKWLNGKRELRKIKEEHQMALKRCESAQSSHKKSLVEAEKPALVGPILVQREESRPLDISTLPTDARLPLVSQF</sequence>
<evidence type="ECO:0000256" key="8">
    <source>
        <dbReference type="ARBA" id="ARBA00023170"/>
    </source>
</evidence>
<dbReference type="InterPro" id="IPR001879">
    <property type="entry name" value="GPCR_2_extracellular_dom"/>
</dbReference>
<dbReference type="SUPFAM" id="SSF111418">
    <property type="entry name" value="Hormone receptor domain"/>
    <property type="match status" value="1"/>
</dbReference>
<evidence type="ECO:0000256" key="11">
    <source>
        <dbReference type="SAM" id="Phobius"/>
    </source>
</evidence>
<dbReference type="PROSITE" id="PS00650">
    <property type="entry name" value="G_PROTEIN_RECEP_F2_2"/>
    <property type="match status" value="1"/>
</dbReference>
<feature type="transmembrane region" description="Helical" evidence="11">
    <location>
        <begin position="433"/>
        <end position="453"/>
    </location>
</feature>
<feature type="transmembrane region" description="Helical" evidence="11">
    <location>
        <begin position="408"/>
        <end position="427"/>
    </location>
</feature>
<protein>
    <submittedName>
        <fullName evidence="14">Uncharacterized protein</fullName>
    </submittedName>
</protein>
<dbReference type="Pfam" id="PF00002">
    <property type="entry name" value="7tm_2"/>
    <property type="match status" value="1"/>
</dbReference>
<keyword evidence="6" id="KW-0297">G-protein coupled receptor</keyword>
<dbReference type="GO" id="GO:0007188">
    <property type="term" value="P:adenylate cyclase-modulating G protein-coupled receptor signaling pathway"/>
    <property type="evidence" value="ECO:0007669"/>
    <property type="project" value="TreeGrafter"/>
</dbReference>
<evidence type="ECO:0000256" key="5">
    <source>
        <dbReference type="ARBA" id="ARBA00022989"/>
    </source>
</evidence>
<dbReference type="GO" id="GO:0007166">
    <property type="term" value="P:cell surface receptor signaling pathway"/>
    <property type="evidence" value="ECO:0007669"/>
    <property type="project" value="InterPro"/>
</dbReference>
<reference evidence="14" key="1">
    <citation type="submission" date="2023-06" db="EMBL/GenBank/DDBJ databases">
        <authorList>
            <person name="Delattre M."/>
        </authorList>
    </citation>
    <scope>NUCLEOTIDE SEQUENCE</scope>
    <source>
        <strain evidence="14">AF72</strain>
    </source>
</reference>
<dbReference type="PROSITE" id="PS50261">
    <property type="entry name" value="G_PROTEIN_RECEP_F2_4"/>
    <property type="match status" value="1"/>
</dbReference>
<dbReference type="SMART" id="SM00008">
    <property type="entry name" value="HormR"/>
    <property type="match status" value="1"/>
</dbReference>
<feature type="transmembrane region" description="Helical" evidence="11">
    <location>
        <begin position="365"/>
        <end position="387"/>
    </location>
</feature>
<evidence type="ECO:0000256" key="9">
    <source>
        <dbReference type="ARBA" id="ARBA00023180"/>
    </source>
</evidence>
<evidence type="ECO:0000259" key="13">
    <source>
        <dbReference type="PROSITE" id="PS50261"/>
    </source>
</evidence>
<keyword evidence="3" id="KW-1003">Cell membrane</keyword>
<keyword evidence="15" id="KW-1185">Reference proteome</keyword>
<feature type="non-terminal residue" evidence="14">
    <location>
        <position position="535"/>
    </location>
</feature>
<evidence type="ECO:0000256" key="4">
    <source>
        <dbReference type="ARBA" id="ARBA00022692"/>
    </source>
</evidence>
<keyword evidence="8" id="KW-0675">Receptor</keyword>